<dbReference type="Pfam" id="PF04235">
    <property type="entry name" value="DUF418"/>
    <property type="match status" value="1"/>
</dbReference>
<feature type="transmembrane region" description="Helical" evidence="1">
    <location>
        <begin position="101"/>
        <end position="119"/>
    </location>
</feature>
<dbReference type="PANTHER" id="PTHR30590:SF3">
    <property type="entry name" value="HYPOTHETICAL MEMBRANE SPANNING PROTEIN"/>
    <property type="match status" value="1"/>
</dbReference>
<keyword evidence="1" id="KW-1133">Transmembrane helix</keyword>
<keyword evidence="1" id="KW-0472">Membrane</keyword>
<dbReference type="EMBL" id="BAAALN010000005">
    <property type="protein sequence ID" value="GAA1231861.1"/>
    <property type="molecule type" value="Genomic_DNA"/>
</dbReference>
<keyword evidence="5" id="KW-1185">Reference proteome</keyword>
<evidence type="ECO:0008006" key="6">
    <source>
        <dbReference type="Google" id="ProtNLM"/>
    </source>
</evidence>
<feature type="transmembrane region" description="Helical" evidence="1">
    <location>
        <begin position="125"/>
        <end position="142"/>
    </location>
</feature>
<dbReference type="InterPro" id="IPR052529">
    <property type="entry name" value="Bact_Transport_Assoc"/>
</dbReference>
<reference evidence="4 5" key="1">
    <citation type="journal article" date="2019" name="Int. J. Syst. Evol. Microbiol.">
        <title>The Global Catalogue of Microorganisms (GCM) 10K type strain sequencing project: providing services to taxonomists for standard genome sequencing and annotation.</title>
        <authorList>
            <consortium name="The Broad Institute Genomics Platform"/>
            <consortium name="The Broad Institute Genome Sequencing Center for Infectious Disease"/>
            <person name="Wu L."/>
            <person name="Ma J."/>
        </authorList>
    </citation>
    <scope>NUCLEOTIDE SEQUENCE [LARGE SCALE GENOMIC DNA]</scope>
    <source>
        <strain evidence="4 5">JCM 13023</strain>
    </source>
</reference>
<name>A0ABN1W767_9PSEU</name>
<feature type="domain" description="DUF418" evidence="2">
    <location>
        <begin position="295"/>
        <end position="404"/>
    </location>
</feature>
<dbReference type="RefSeq" id="WP_253863844.1">
    <property type="nucleotide sequence ID" value="NZ_BAAALN010000005.1"/>
</dbReference>
<feature type="transmembrane region" description="Helical" evidence="1">
    <location>
        <begin position="336"/>
        <end position="359"/>
    </location>
</feature>
<evidence type="ECO:0000259" key="3">
    <source>
        <dbReference type="Pfam" id="PF07786"/>
    </source>
</evidence>
<gene>
    <name evidence="4" type="ORF">GCM10009676_13660</name>
</gene>
<evidence type="ECO:0000259" key="2">
    <source>
        <dbReference type="Pfam" id="PF04235"/>
    </source>
</evidence>
<evidence type="ECO:0000256" key="1">
    <source>
        <dbReference type="SAM" id="Phobius"/>
    </source>
</evidence>
<dbReference type="Pfam" id="PF07786">
    <property type="entry name" value="HGSNAT_cat"/>
    <property type="match status" value="1"/>
</dbReference>
<feature type="transmembrane region" description="Helical" evidence="1">
    <location>
        <begin position="70"/>
        <end position="89"/>
    </location>
</feature>
<sequence>MSQPRTTPRWRAHIPHGRLLGIDVLRALAILGMVWTHFALSGWVSPGQGPETPEVLDWVNGLVHVRSREIFFLLAGVTVALATGGAAPHRGRTLAGSSLRMLVRAVVLLILALVLGELGSWDIQILHYYALWLVLLLPLTLLRARTLFITAGVLALVAPVGKLLQNNLNLFEPDMSVMMRLQEHQGFSLLLHPGDWLPTLQHVLVGTTPTAQDTIAVLPFLVLGLALGRLDLREHAVRTRLLRTGGATALGAVVVSLAAMYPFGTAGIVNAAGEPDAAGNAPAPWQELVTLGSPGPAHTMFSIVEYVGTMGLIAALLGGLLIAVDRQAWRRLLWPLAAFGSMALTWYFAHFLILDSSMFTTTQGMPANRTLLAFVVFAAVALAGSVLWRLWAARGPLEFLQHRAIGLVPQRQPAKQTEPEPTVR</sequence>
<dbReference type="Proteomes" id="UP001500653">
    <property type="component" value="Unassembled WGS sequence"/>
</dbReference>
<proteinExistence type="predicted"/>
<comment type="caution">
    <text evidence="4">The sequence shown here is derived from an EMBL/GenBank/DDBJ whole genome shotgun (WGS) entry which is preliminary data.</text>
</comment>
<keyword evidence="1" id="KW-0812">Transmembrane</keyword>
<evidence type="ECO:0000313" key="4">
    <source>
        <dbReference type="EMBL" id="GAA1231861.1"/>
    </source>
</evidence>
<dbReference type="InterPro" id="IPR012429">
    <property type="entry name" value="HGSNAT_cat"/>
</dbReference>
<protein>
    <recommendedName>
        <fullName evidence="6">Heparan-alpha-glucosaminide N-acetyltransferase catalytic domain-containing protein</fullName>
    </recommendedName>
</protein>
<feature type="transmembrane region" description="Helical" evidence="1">
    <location>
        <begin position="244"/>
        <end position="263"/>
    </location>
</feature>
<accession>A0ABN1W767</accession>
<feature type="transmembrane region" description="Helical" evidence="1">
    <location>
        <begin position="20"/>
        <end position="40"/>
    </location>
</feature>
<feature type="domain" description="Heparan-alpha-glucosaminide N-acetyltransferase catalytic" evidence="3">
    <location>
        <begin position="18"/>
        <end position="182"/>
    </location>
</feature>
<feature type="transmembrane region" description="Helical" evidence="1">
    <location>
        <begin position="371"/>
        <end position="391"/>
    </location>
</feature>
<dbReference type="InterPro" id="IPR007349">
    <property type="entry name" value="DUF418"/>
</dbReference>
<organism evidence="4 5">
    <name type="scientific">Prauserella halophila</name>
    <dbReference type="NCBI Taxonomy" id="185641"/>
    <lineage>
        <taxon>Bacteria</taxon>
        <taxon>Bacillati</taxon>
        <taxon>Actinomycetota</taxon>
        <taxon>Actinomycetes</taxon>
        <taxon>Pseudonocardiales</taxon>
        <taxon>Pseudonocardiaceae</taxon>
        <taxon>Prauserella</taxon>
    </lineage>
</organism>
<dbReference type="PANTHER" id="PTHR30590">
    <property type="entry name" value="INNER MEMBRANE PROTEIN"/>
    <property type="match status" value="1"/>
</dbReference>
<feature type="transmembrane region" description="Helical" evidence="1">
    <location>
        <begin position="303"/>
        <end position="324"/>
    </location>
</feature>
<evidence type="ECO:0000313" key="5">
    <source>
        <dbReference type="Proteomes" id="UP001500653"/>
    </source>
</evidence>